<feature type="region of interest" description="Disordered" evidence="1">
    <location>
        <begin position="116"/>
        <end position="146"/>
    </location>
</feature>
<evidence type="ECO:0000256" key="2">
    <source>
        <dbReference type="SAM" id="Phobius"/>
    </source>
</evidence>
<dbReference type="AlphaFoldDB" id="A0A6F8XIN0"/>
<name>A0A6F8XIN0_9ACTN</name>
<accession>A0A6F8XIN0</accession>
<reference evidence="3 4" key="2">
    <citation type="submission" date="2020-03" db="EMBL/GenBank/DDBJ databases">
        <authorList>
            <person name="Ichikawa N."/>
            <person name="Kimura A."/>
            <person name="Kitahashi Y."/>
            <person name="Uohara A."/>
        </authorList>
    </citation>
    <scope>NUCLEOTIDE SEQUENCE [LARGE SCALE GENOMIC DNA]</scope>
    <source>
        <strain evidence="3 4">NBRC 107702</strain>
    </source>
</reference>
<evidence type="ECO:0000313" key="4">
    <source>
        <dbReference type="Proteomes" id="UP000502508"/>
    </source>
</evidence>
<keyword evidence="2" id="KW-1133">Transmembrane helix</keyword>
<protein>
    <submittedName>
        <fullName evidence="3">Uncharacterized protein</fullName>
    </submittedName>
</protein>
<sequence length="146" mass="15575">MALAATCLVALALLLRRLGLERADQLSSVLAMFFALFALAAAAAALRQGHTPPASGRVDPPSSVRWQRTAWGQRRLPGEVRALLSATEAAADIQSNPLLGERRRVVSAVYVRQRIEQPGQDTAGRQGGRPPQTQRLSGCGRPVSAV</sequence>
<keyword evidence="2" id="KW-0812">Transmembrane</keyword>
<evidence type="ECO:0000256" key="1">
    <source>
        <dbReference type="SAM" id="MobiDB-lite"/>
    </source>
</evidence>
<dbReference type="EMBL" id="AP022870">
    <property type="protein sequence ID" value="BCB73676.1"/>
    <property type="molecule type" value="Genomic_DNA"/>
</dbReference>
<organism evidence="3 4">
    <name type="scientific">Phytohabitans flavus</name>
    <dbReference type="NCBI Taxonomy" id="1076124"/>
    <lineage>
        <taxon>Bacteria</taxon>
        <taxon>Bacillati</taxon>
        <taxon>Actinomycetota</taxon>
        <taxon>Actinomycetes</taxon>
        <taxon>Micromonosporales</taxon>
        <taxon>Micromonosporaceae</taxon>
    </lineage>
</organism>
<feature type="transmembrane region" description="Helical" evidence="2">
    <location>
        <begin position="29"/>
        <end position="46"/>
    </location>
</feature>
<reference evidence="3 4" key="1">
    <citation type="submission" date="2020-03" db="EMBL/GenBank/DDBJ databases">
        <title>Whole genome shotgun sequence of Phytohabitans flavus NBRC 107702.</title>
        <authorList>
            <person name="Komaki H."/>
            <person name="Tamura T."/>
        </authorList>
    </citation>
    <scope>NUCLEOTIDE SEQUENCE [LARGE SCALE GENOMIC DNA]</scope>
    <source>
        <strain evidence="3 4">NBRC 107702</strain>
    </source>
</reference>
<evidence type="ECO:0000313" key="3">
    <source>
        <dbReference type="EMBL" id="BCB73676.1"/>
    </source>
</evidence>
<dbReference type="KEGG" id="pfla:Pflav_000860"/>
<proteinExistence type="predicted"/>
<dbReference type="Proteomes" id="UP000502508">
    <property type="component" value="Chromosome"/>
</dbReference>
<gene>
    <name evidence="3" type="ORF">Pflav_000860</name>
</gene>
<keyword evidence="4" id="KW-1185">Reference proteome</keyword>
<keyword evidence="2" id="KW-0472">Membrane</keyword>